<dbReference type="AlphaFoldDB" id="A0AA38NZM2"/>
<dbReference type="Proteomes" id="UP001163846">
    <property type="component" value="Unassembled WGS sequence"/>
</dbReference>
<gene>
    <name evidence="3" type="ORF">F5878DRAFT_401448</name>
</gene>
<feature type="signal peptide" evidence="2">
    <location>
        <begin position="1"/>
        <end position="21"/>
    </location>
</feature>
<name>A0AA38NZM2_9AGAR</name>
<comment type="caution">
    <text evidence="3">The sequence shown here is derived from an EMBL/GenBank/DDBJ whole genome shotgun (WGS) entry which is preliminary data.</text>
</comment>
<proteinExistence type="predicted"/>
<keyword evidence="4" id="KW-1185">Reference proteome</keyword>
<evidence type="ECO:0000313" key="3">
    <source>
        <dbReference type="EMBL" id="KAJ3833588.1"/>
    </source>
</evidence>
<feature type="compositionally biased region" description="Polar residues" evidence="1">
    <location>
        <begin position="405"/>
        <end position="421"/>
    </location>
</feature>
<sequence>MRFRANLVFYFLFLLVPIVFGMPVPGRTLDNLKSALKSSPRFSYTSASHLEGIETKKSPVQDTSDQLAKELIQSLFRLGISVNVRVSTQQYFNGSWMEITSPRKSTTLSGPDKMSPDQFVLQFDVDKKGTLKKPGTGLFGRGGARADIVVKGGQPVIDQDSIEGVLQTADGRNMFEVRGGKATITLDSPKSAFKSSPRFSYTFAAGTETKKSPVQDATDQLAKGLIQSLFRLGISVNVRVSTQQYFNGSSTDITSPRKSTTLSGPDKMSPDQFVLQFDVDKKGTLKKPGTGLFGRGGARADIVVKGGQPVIDQDSIEGVLQTADGRNMFEVRGGKATITLDNPKPAFKSSPRFSYTFAAQLKGIETKKSPVHDPTNQLAKELIQSLFKIGISANVRVDSTQQNFVGSSTDITSPRKSTTLSRPDKMSPDQFVLQFDVDKKGTLKKPGTGLFARGGARADIVVKGGQPVIDQDSIEGVLQTADGRNMFEIRGGKATITLDKPKSAFKSSPRFSYTFAAHLEGIGTKRRPEQ</sequence>
<feature type="region of interest" description="Disordered" evidence="1">
    <location>
        <begin position="405"/>
        <end position="425"/>
    </location>
</feature>
<dbReference type="EMBL" id="MU806667">
    <property type="protein sequence ID" value="KAJ3833588.1"/>
    <property type="molecule type" value="Genomic_DNA"/>
</dbReference>
<feature type="chain" id="PRO_5041323440" evidence="2">
    <location>
        <begin position="22"/>
        <end position="530"/>
    </location>
</feature>
<protein>
    <submittedName>
        <fullName evidence="3">Uncharacterized protein</fullName>
    </submittedName>
</protein>
<evidence type="ECO:0000256" key="2">
    <source>
        <dbReference type="SAM" id="SignalP"/>
    </source>
</evidence>
<accession>A0AA38NZM2</accession>
<organism evidence="3 4">
    <name type="scientific">Lentinula raphanica</name>
    <dbReference type="NCBI Taxonomy" id="153919"/>
    <lineage>
        <taxon>Eukaryota</taxon>
        <taxon>Fungi</taxon>
        <taxon>Dikarya</taxon>
        <taxon>Basidiomycota</taxon>
        <taxon>Agaricomycotina</taxon>
        <taxon>Agaricomycetes</taxon>
        <taxon>Agaricomycetidae</taxon>
        <taxon>Agaricales</taxon>
        <taxon>Marasmiineae</taxon>
        <taxon>Omphalotaceae</taxon>
        <taxon>Lentinula</taxon>
    </lineage>
</organism>
<reference evidence="3" key="1">
    <citation type="submission" date="2022-08" db="EMBL/GenBank/DDBJ databases">
        <authorList>
            <consortium name="DOE Joint Genome Institute"/>
            <person name="Min B."/>
            <person name="Riley R."/>
            <person name="Sierra-Patev S."/>
            <person name="Naranjo-Ortiz M."/>
            <person name="Looney B."/>
            <person name="Konkel Z."/>
            <person name="Slot J.C."/>
            <person name="Sakamoto Y."/>
            <person name="Steenwyk J.L."/>
            <person name="Rokas A."/>
            <person name="Carro J."/>
            <person name="Camarero S."/>
            <person name="Ferreira P."/>
            <person name="Molpeceres G."/>
            <person name="Ruiz-Duenas F.J."/>
            <person name="Serrano A."/>
            <person name="Henrissat B."/>
            <person name="Drula E."/>
            <person name="Hughes K.W."/>
            <person name="Mata J.L."/>
            <person name="Ishikawa N.K."/>
            <person name="Vargas-Isla R."/>
            <person name="Ushijima S."/>
            <person name="Smith C.A."/>
            <person name="Ahrendt S."/>
            <person name="Andreopoulos W."/>
            <person name="He G."/>
            <person name="Labutti K."/>
            <person name="Lipzen A."/>
            <person name="Ng V."/>
            <person name="Sandor L."/>
            <person name="Barry K."/>
            <person name="Martinez A.T."/>
            <person name="Xiao Y."/>
            <person name="Gibbons J.G."/>
            <person name="Terashima K."/>
            <person name="Hibbett D.S."/>
            <person name="Grigoriev I.V."/>
        </authorList>
    </citation>
    <scope>NUCLEOTIDE SEQUENCE</scope>
    <source>
        <strain evidence="3">TFB9207</strain>
    </source>
</reference>
<evidence type="ECO:0000256" key="1">
    <source>
        <dbReference type="SAM" id="MobiDB-lite"/>
    </source>
</evidence>
<evidence type="ECO:0000313" key="4">
    <source>
        <dbReference type="Proteomes" id="UP001163846"/>
    </source>
</evidence>
<keyword evidence="2" id="KW-0732">Signal</keyword>